<reference evidence="1" key="1">
    <citation type="submission" date="2023-04" db="EMBL/GenBank/DDBJ databases">
        <title>Candida boidinii NBRC 10035.</title>
        <authorList>
            <person name="Ichikawa N."/>
            <person name="Sato H."/>
            <person name="Tonouchi N."/>
        </authorList>
    </citation>
    <scope>NUCLEOTIDE SEQUENCE</scope>
    <source>
        <strain evidence="1">NBRC 10035</strain>
    </source>
</reference>
<accession>A0A9W6STC8</accession>
<organism evidence="1 2">
    <name type="scientific">Candida boidinii</name>
    <name type="common">Yeast</name>
    <dbReference type="NCBI Taxonomy" id="5477"/>
    <lineage>
        <taxon>Eukaryota</taxon>
        <taxon>Fungi</taxon>
        <taxon>Dikarya</taxon>
        <taxon>Ascomycota</taxon>
        <taxon>Saccharomycotina</taxon>
        <taxon>Pichiomycetes</taxon>
        <taxon>Pichiales</taxon>
        <taxon>Pichiaceae</taxon>
        <taxon>Ogataea</taxon>
        <taxon>Ogataea/Candida clade</taxon>
    </lineage>
</organism>
<keyword evidence="2" id="KW-1185">Reference proteome</keyword>
<dbReference type="Proteomes" id="UP001165120">
    <property type="component" value="Unassembled WGS sequence"/>
</dbReference>
<dbReference type="EMBL" id="BSXN01000060">
    <property type="protein sequence ID" value="GME66892.1"/>
    <property type="molecule type" value="Genomic_DNA"/>
</dbReference>
<proteinExistence type="predicted"/>
<comment type="caution">
    <text evidence="1">The sequence shown here is derived from an EMBL/GenBank/DDBJ whole genome shotgun (WGS) entry which is preliminary data.</text>
</comment>
<gene>
    <name evidence="1" type="ORF">Cboi02_000033200</name>
</gene>
<protein>
    <submittedName>
        <fullName evidence="1">Unnamed protein product</fullName>
    </submittedName>
</protein>
<evidence type="ECO:0000313" key="1">
    <source>
        <dbReference type="EMBL" id="GME66892.1"/>
    </source>
</evidence>
<evidence type="ECO:0000313" key="2">
    <source>
        <dbReference type="Proteomes" id="UP001165120"/>
    </source>
</evidence>
<dbReference type="AlphaFoldDB" id="A0A9W6STC8"/>
<name>A0A9W6STC8_CANBO</name>
<sequence length="280" mass="32196">MPVFEAPAVYIQSAITTVSTYFIQHLYLKEYIDPHNTDANFIPLTPTKAFYIRRDNKRRQVVVNVFDHQGNKVYTIKRESPLNPVWAMYNFPQRKEIATIRAGFFLKSFDFHNKPSITHRKITDESGYSGRLRVFYLADGYKYGWTRGSKYLEKFTNPNGEDEEIRERVAKVRLLRQWKFDFEMLIDENKVDPEIALASGFNSMMTQWGVGDITETVGPTALEDSTILKQVPQSVVVTPELPVANETTNTKIPHEQVVPNITVVVNNPNEDTDLIIEKGS</sequence>